<proteinExistence type="predicted"/>
<keyword evidence="2" id="KW-1185">Reference proteome</keyword>
<comment type="caution">
    <text evidence="1">The sequence shown here is derived from an EMBL/GenBank/DDBJ whole genome shotgun (WGS) entry which is preliminary data.</text>
</comment>
<organism evidence="1 2">
    <name type="scientific">Pseudolycoriella hygida</name>
    <dbReference type="NCBI Taxonomy" id="35572"/>
    <lineage>
        <taxon>Eukaryota</taxon>
        <taxon>Metazoa</taxon>
        <taxon>Ecdysozoa</taxon>
        <taxon>Arthropoda</taxon>
        <taxon>Hexapoda</taxon>
        <taxon>Insecta</taxon>
        <taxon>Pterygota</taxon>
        <taxon>Neoptera</taxon>
        <taxon>Endopterygota</taxon>
        <taxon>Diptera</taxon>
        <taxon>Nematocera</taxon>
        <taxon>Sciaroidea</taxon>
        <taxon>Sciaridae</taxon>
        <taxon>Pseudolycoriella</taxon>
    </lineage>
</organism>
<protein>
    <submittedName>
        <fullName evidence="1">Uncharacterized protein</fullName>
    </submittedName>
</protein>
<gene>
    <name evidence="1" type="ORF">Bhyg_02202</name>
</gene>
<accession>A0A9Q0S858</accession>
<reference evidence="1" key="1">
    <citation type="submission" date="2022-07" db="EMBL/GenBank/DDBJ databases">
        <authorList>
            <person name="Trinca V."/>
            <person name="Uliana J.V.C."/>
            <person name="Torres T.T."/>
            <person name="Ward R.J."/>
            <person name="Monesi N."/>
        </authorList>
    </citation>
    <scope>NUCLEOTIDE SEQUENCE</scope>
    <source>
        <strain evidence="1">HSMRA1968</strain>
        <tissue evidence="1">Whole embryos</tissue>
    </source>
</reference>
<evidence type="ECO:0000313" key="1">
    <source>
        <dbReference type="EMBL" id="KAJ6646985.1"/>
    </source>
</evidence>
<dbReference type="AlphaFoldDB" id="A0A9Q0S858"/>
<feature type="non-terminal residue" evidence="1">
    <location>
        <position position="1"/>
    </location>
</feature>
<dbReference type="EMBL" id="WJQU01000001">
    <property type="protein sequence ID" value="KAJ6646985.1"/>
    <property type="molecule type" value="Genomic_DNA"/>
</dbReference>
<dbReference type="OrthoDB" id="10494760at2759"/>
<sequence length="269" mass="31065">QFSAEDEELVSSTDSELEEARNELTSLVFGLTKPEDIPSPLQSAVPVTDKDAGEKQRYKNDDYLKNVMIICENNPEDDANSCIYVAASMMILITAHEPELTMERLAAECSQKKNKKLPEERVQYWESRALQGGGSRIFYYIISLILNHPVYALDLSTNRWREYDLSNANHEQAQFHSDLVREFMPLNYIGPFMVAEHMERTSDDKLIRTHVAPFMHNFFWYDFLYGSICDRLRDYVKLMSQPEVQSEYPFVFASDESSCKSTSTYELGV</sequence>
<dbReference type="Proteomes" id="UP001151699">
    <property type="component" value="Chromosome A"/>
</dbReference>
<name>A0A9Q0S858_9DIPT</name>
<evidence type="ECO:0000313" key="2">
    <source>
        <dbReference type="Proteomes" id="UP001151699"/>
    </source>
</evidence>